<proteinExistence type="predicted"/>
<dbReference type="VEuPathDB" id="FungiDB:M747DRAFT_335604"/>
<name>A0A370BH85_ASPNG</name>
<dbReference type="Proteomes" id="UP000253845">
    <property type="component" value="Unassembled WGS sequence"/>
</dbReference>
<feature type="chain" id="PRO_5016835625" evidence="1">
    <location>
        <begin position="21"/>
        <end position="101"/>
    </location>
</feature>
<evidence type="ECO:0000313" key="2">
    <source>
        <dbReference type="EMBL" id="RDH14886.1"/>
    </source>
</evidence>
<keyword evidence="1" id="KW-0732">Signal</keyword>
<feature type="signal peptide" evidence="1">
    <location>
        <begin position="1"/>
        <end position="20"/>
    </location>
</feature>
<organism evidence="2 3">
    <name type="scientific">Aspergillus niger ATCC 13496</name>
    <dbReference type="NCBI Taxonomy" id="1353008"/>
    <lineage>
        <taxon>Eukaryota</taxon>
        <taxon>Fungi</taxon>
        <taxon>Dikarya</taxon>
        <taxon>Ascomycota</taxon>
        <taxon>Pezizomycotina</taxon>
        <taxon>Eurotiomycetes</taxon>
        <taxon>Eurotiomycetidae</taxon>
        <taxon>Eurotiales</taxon>
        <taxon>Aspergillaceae</taxon>
        <taxon>Aspergillus</taxon>
        <taxon>Aspergillus subgen. Circumdati</taxon>
    </lineage>
</organism>
<protein>
    <submittedName>
        <fullName evidence="2">Uncharacterized protein</fullName>
    </submittedName>
</protein>
<sequence length="101" mass="11203">MRTALSALAIFLTLARSATAAPVAAPSEVEERGASAVLNTRFITYEDSISKRDDVEERDASAVLNTRFITYEDSINKRDEVEERDPSAVLNSRFITYEDTA</sequence>
<dbReference type="EMBL" id="KZ851957">
    <property type="protein sequence ID" value="RDH14886.1"/>
    <property type="molecule type" value="Genomic_DNA"/>
</dbReference>
<reference evidence="2 3" key="1">
    <citation type="submission" date="2018-07" db="EMBL/GenBank/DDBJ databases">
        <title>Section-level genome sequencing of Aspergillus section Nigri to investigate inter- and intra-species variation.</title>
        <authorList>
            <consortium name="DOE Joint Genome Institute"/>
            <person name="Vesth T.C."/>
            <person name="Nybo J.L."/>
            <person name="Theobald S."/>
            <person name="Frisvad J.C."/>
            <person name="Larsen T.O."/>
            <person name="Nielsen K.F."/>
            <person name="Hoof J.B."/>
            <person name="Brandl J."/>
            <person name="Salamov A."/>
            <person name="Riley R."/>
            <person name="Gladden J.M."/>
            <person name="Phatale P."/>
            <person name="Nielsen M.T."/>
            <person name="Lyhne E.K."/>
            <person name="Kogle M.E."/>
            <person name="Strasser K."/>
            <person name="McDonnell E."/>
            <person name="Barry K."/>
            <person name="Clum A."/>
            <person name="Chen C."/>
            <person name="Nolan M."/>
            <person name="Sandor L."/>
            <person name="Kuo A."/>
            <person name="Lipzen A."/>
            <person name="Hainaut M."/>
            <person name="Drula E."/>
            <person name="Tsang A."/>
            <person name="Magnuson J.K."/>
            <person name="Henrissat B."/>
            <person name="Wiebenga A."/>
            <person name="Simmons B.A."/>
            <person name="Makela M.R."/>
            <person name="De vries R.P."/>
            <person name="Grigoriev I.V."/>
            <person name="Mortensen U.H."/>
            <person name="Baker S.E."/>
            <person name="Andersen M.R."/>
        </authorList>
    </citation>
    <scope>NUCLEOTIDE SEQUENCE [LARGE SCALE GENOMIC DNA]</scope>
    <source>
        <strain evidence="2 3">ATCC 13496</strain>
    </source>
</reference>
<evidence type="ECO:0000313" key="3">
    <source>
        <dbReference type="Proteomes" id="UP000253845"/>
    </source>
</evidence>
<evidence type="ECO:0000256" key="1">
    <source>
        <dbReference type="SAM" id="SignalP"/>
    </source>
</evidence>
<accession>A0A370BH85</accession>
<gene>
    <name evidence="2" type="ORF">M747DRAFT_335604</name>
</gene>
<dbReference type="AlphaFoldDB" id="A0A370BH85"/>